<evidence type="ECO:0008006" key="3">
    <source>
        <dbReference type="Google" id="ProtNLM"/>
    </source>
</evidence>
<accession>A0A7Y2E793</accession>
<evidence type="ECO:0000313" key="2">
    <source>
        <dbReference type="Proteomes" id="UP000547674"/>
    </source>
</evidence>
<evidence type="ECO:0000313" key="1">
    <source>
        <dbReference type="EMBL" id="NNF06461.1"/>
    </source>
</evidence>
<comment type="caution">
    <text evidence="1">The sequence shown here is derived from an EMBL/GenBank/DDBJ whole genome shotgun (WGS) entry which is preliminary data.</text>
</comment>
<gene>
    <name evidence="1" type="ORF">HKN21_06850</name>
</gene>
<dbReference type="EMBL" id="JABDJR010000263">
    <property type="protein sequence ID" value="NNF06461.1"/>
    <property type="molecule type" value="Genomic_DNA"/>
</dbReference>
<reference evidence="1 2" key="1">
    <citation type="submission" date="2020-03" db="EMBL/GenBank/DDBJ databases">
        <title>Metabolic flexibility allows generalist bacteria to become dominant in a frequently disturbed ecosystem.</title>
        <authorList>
            <person name="Chen Y.-J."/>
            <person name="Leung P.M."/>
            <person name="Bay S.K."/>
            <person name="Hugenholtz P."/>
            <person name="Kessler A.J."/>
            <person name="Shelley G."/>
            <person name="Waite D.W."/>
            <person name="Cook P.L."/>
            <person name="Greening C."/>
        </authorList>
    </citation>
    <scope>NUCLEOTIDE SEQUENCE [LARGE SCALE GENOMIC DNA]</scope>
    <source>
        <strain evidence="1">SS_bin_28</strain>
    </source>
</reference>
<protein>
    <recommendedName>
        <fullName evidence="3">Redoxin domain-containing protein</fullName>
    </recommendedName>
</protein>
<sequence>MSTSATSQLPSSGFEAGIQFPRDLSFPAVDGGEPKTIADFAGQKLVLHIFASW</sequence>
<proteinExistence type="predicted"/>
<organism evidence="1 2">
    <name type="scientific">Eiseniibacteriota bacterium</name>
    <dbReference type="NCBI Taxonomy" id="2212470"/>
    <lineage>
        <taxon>Bacteria</taxon>
        <taxon>Candidatus Eiseniibacteriota</taxon>
    </lineage>
</organism>
<dbReference type="Proteomes" id="UP000547674">
    <property type="component" value="Unassembled WGS sequence"/>
</dbReference>
<name>A0A7Y2E793_UNCEI</name>
<dbReference type="AlphaFoldDB" id="A0A7Y2E793"/>